<evidence type="ECO:0000313" key="5">
    <source>
        <dbReference type="Proteomes" id="UP001066276"/>
    </source>
</evidence>
<gene>
    <name evidence="4" type="ORF">NDU88_001062</name>
</gene>
<dbReference type="Pfam" id="PF13431">
    <property type="entry name" value="TPR_17"/>
    <property type="match status" value="1"/>
</dbReference>
<comment type="caution">
    <text evidence="4">The sequence shown here is derived from an EMBL/GenBank/DDBJ whole genome shotgun (WGS) entry which is preliminary data.</text>
</comment>
<accession>A0AAV7Q2J2</accession>
<sequence>MEIKGINSPLANEGGSAAASTWTCPDGSLVKTILECGTGVDKPRLGSHCRLLVEVDPDGETAVGQPFCFPLNEWVEVVLGEGDTPWDAAVDKCLETMLEGEVCRVQVAPCCSPLGSLPELTFILRLATFSPGRDSWEMDFDEKWALALHDKGLGTVNFQANNLFGATQRYGRALRLLLSIACCEVPLATAGEYGRTKVALHTNLAACQIRLHQFENAAQNCTKALEQDPASVKALYRRGTAYGSLNEFERARADLQEVMRLEPGNRAAQKELKRLADRAREQENKMAHAMHKLFL</sequence>
<keyword evidence="1" id="KW-0802">TPR repeat</keyword>
<dbReference type="AlphaFoldDB" id="A0AAV7Q2J2"/>
<dbReference type="Proteomes" id="UP001066276">
    <property type="component" value="Chromosome 6"/>
</dbReference>
<proteinExistence type="predicted"/>
<name>A0AAV7Q2J2_PLEWA</name>
<evidence type="ECO:0008006" key="6">
    <source>
        <dbReference type="Google" id="ProtNLM"/>
    </source>
</evidence>
<evidence type="ECO:0000256" key="2">
    <source>
        <dbReference type="SAM" id="Coils"/>
    </source>
</evidence>
<feature type="coiled-coil region" evidence="2">
    <location>
        <begin position="265"/>
        <end position="292"/>
    </location>
</feature>
<keyword evidence="5" id="KW-1185">Reference proteome</keyword>
<feature type="region of interest" description="Disordered" evidence="3">
    <location>
        <begin position="1"/>
        <end position="20"/>
    </location>
</feature>
<dbReference type="Gene3D" id="1.25.40.10">
    <property type="entry name" value="Tetratricopeptide repeat domain"/>
    <property type="match status" value="1"/>
</dbReference>
<reference evidence="4" key="1">
    <citation type="journal article" date="2022" name="bioRxiv">
        <title>Sequencing and chromosome-scale assembly of the giantPleurodeles waltlgenome.</title>
        <authorList>
            <person name="Brown T."/>
            <person name="Elewa A."/>
            <person name="Iarovenko S."/>
            <person name="Subramanian E."/>
            <person name="Araus A.J."/>
            <person name="Petzold A."/>
            <person name="Susuki M."/>
            <person name="Suzuki K.-i.T."/>
            <person name="Hayashi T."/>
            <person name="Toyoda A."/>
            <person name="Oliveira C."/>
            <person name="Osipova E."/>
            <person name="Leigh N.D."/>
            <person name="Simon A."/>
            <person name="Yun M.H."/>
        </authorList>
    </citation>
    <scope>NUCLEOTIDE SEQUENCE</scope>
    <source>
        <strain evidence="4">20211129_DDA</strain>
        <tissue evidence="4">Liver</tissue>
    </source>
</reference>
<dbReference type="InterPro" id="IPR011990">
    <property type="entry name" value="TPR-like_helical_dom_sf"/>
</dbReference>
<evidence type="ECO:0000313" key="4">
    <source>
        <dbReference type="EMBL" id="KAJ1134611.1"/>
    </source>
</evidence>
<dbReference type="SUPFAM" id="SSF48452">
    <property type="entry name" value="TPR-like"/>
    <property type="match status" value="1"/>
</dbReference>
<dbReference type="PROSITE" id="PS50005">
    <property type="entry name" value="TPR"/>
    <property type="match status" value="1"/>
</dbReference>
<dbReference type="PANTHER" id="PTHR46512:SF10">
    <property type="entry name" value="FK506-BINDING PROTEIN-LIKE"/>
    <property type="match status" value="1"/>
</dbReference>
<organism evidence="4 5">
    <name type="scientific">Pleurodeles waltl</name>
    <name type="common">Iberian ribbed newt</name>
    <dbReference type="NCBI Taxonomy" id="8319"/>
    <lineage>
        <taxon>Eukaryota</taxon>
        <taxon>Metazoa</taxon>
        <taxon>Chordata</taxon>
        <taxon>Craniata</taxon>
        <taxon>Vertebrata</taxon>
        <taxon>Euteleostomi</taxon>
        <taxon>Amphibia</taxon>
        <taxon>Batrachia</taxon>
        <taxon>Caudata</taxon>
        <taxon>Salamandroidea</taxon>
        <taxon>Salamandridae</taxon>
        <taxon>Pleurodelinae</taxon>
        <taxon>Pleurodeles</taxon>
    </lineage>
</organism>
<dbReference type="EMBL" id="JANPWB010000010">
    <property type="protein sequence ID" value="KAJ1134611.1"/>
    <property type="molecule type" value="Genomic_DNA"/>
</dbReference>
<dbReference type="SUPFAM" id="SSF54534">
    <property type="entry name" value="FKBP-like"/>
    <property type="match status" value="1"/>
</dbReference>
<keyword evidence="2" id="KW-0175">Coiled coil</keyword>
<evidence type="ECO:0000256" key="1">
    <source>
        <dbReference type="PROSITE-ProRule" id="PRU00339"/>
    </source>
</evidence>
<protein>
    <recommendedName>
        <fullName evidence="6">FK506-binding protein-like</fullName>
    </recommendedName>
</protein>
<dbReference type="PANTHER" id="PTHR46512">
    <property type="entry name" value="PEPTIDYLPROLYL ISOMERASE"/>
    <property type="match status" value="1"/>
</dbReference>
<feature type="repeat" description="TPR" evidence="1">
    <location>
        <begin position="232"/>
        <end position="265"/>
    </location>
</feature>
<evidence type="ECO:0000256" key="3">
    <source>
        <dbReference type="SAM" id="MobiDB-lite"/>
    </source>
</evidence>
<dbReference type="InterPro" id="IPR050754">
    <property type="entry name" value="FKBP4/5/8-like"/>
</dbReference>
<dbReference type="InterPro" id="IPR019734">
    <property type="entry name" value="TPR_rpt"/>
</dbReference>
<dbReference type="SMART" id="SM00028">
    <property type="entry name" value="TPR"/>
    <property type="match status" value="2"/>
</dbReference>